<keyword evidence="6 12" id="KW-0028">Amino-acid biosynthesis</keyword>
<dbReference type="CDD" id="cd00950">
    <property type="entry name" value="DHDPS"/>
    <property type="match status" value="1"/>
</dbReference>
<feature type="active site" description="Proton donor/acceptor" evidence="12">
    <location>
        <position position="135"/>
    </location>
</feature>
<dbReference type="PANTHER" id="PTHR12128:SF66">
    <property type="entry name" value="4-HYDROXY-2-OXOGLUTARATE ALDOLASE, MITOCHONDRIAL"/>
    <property type="match status" value="1"/>
</dbReference>
<dbReference type="EMBL" id="BAAFGK010000001">
    <property type="protein sequence ID" value="GAB0055825.1"/>
    <property type="molecule type" value="Genomic_DNA"/>
</dbReference>
<feature type="site" description="Part of a proton relay during catalysis" evidence="12">
    <location>
        <position position="46"/>
    </location>
</feature>
<feature type="binding site" evidence="12">
    <location>
        <position position="47"/>
    </location>
    <ligand>
        <name>pyruvate</name>
        <dbReference type="ChEBI" id="CHEBI:15361"/>
    </ligand>
</feature>
<dbReference type="PROSITE" id="PS00666">
    <property type="entry name" value="DHDPS_2"/>
    <property type="match status" value="1"/>
</dbReference>
<dbReference type="InterPro" id="IPR005263">
    <property type="entry name" value="DapA"/>
</dbReference>
<keyword evidence="9 12" id="KW-0456">Lyase</keyword>
<evidence type="ECO:0000256" key="1">
    <source>
        <dbReference type="ARBA" id="ARBA00003294"/>
    </source>
</evidence>
<dbReference type="InterPro" id="IPR020624">
    <property type="entry name" value="Schiff_base-form_aldolases_CS"/>
</dbReference>
<reference evidence="14 15" key="1">
    <citation type="submission" date="2024-05" db="EMBL/GenBank/DDBJ databases">
        <authorList>
            <consortium name="Candidatus Magnetaquicoccaceae bacterium FCR-1 genome sequencing consortium"/>
            <person name="Shimoshige H."/>
            <person name="Shimamura S."/>
            <person name="Taoka A."/>
            <person name="Kobayashi H."/>
            <person name="Maekawa T."/>
        </authorList>
    </citation>
    <scope>NUCLEOTIDE SEQUENCE [LARGE SCALE GENOMIC DNA]</scope>
    <source>
        <strain evidence="14 15">FCR-1</strain>
    </source>
</reference>
<dbReference type="PIRSF" id="PIRSF001365">
    <property type="entry name" value="DHDPS"/>
    <property type="match status" value="1"/>
</dbReference>
<dbReference type="SMART" id="SM01130">
    <property type="entry name" value="DHDPS"/>
    <property type="match status" value="1"/>
</dbReference>
<evidence type="ECO:0000256" key="10">
    <source>
        <dbReference type="ARBA" id="ARBA00023270"/>
    </source>
</evidence>
<dbReference type="PRINTS" id="PR00146">
    <property type="entry name" value="DHPICSNTHASE"/>
</dbReference>
<evidence type="ECO:0000256" key="2">
    <source>
        <dbReference type="ARBA" id="ARBA00005120"/>
    </source>
</evidence>
<protein>
    <recommendedName>
        <fullName evidence="4 12">4-hydroxy-tetrahydrodipicolinate synthase</fullName>
        <shortName evidence="12">HTPA synthase</shortName>
        <ecNumber evidence="4 12">4.3.3.7</ecNumber>
    </recommendedName>
</protein>
<dbReference type="InterPro" id="IPR002220">
    <property type="entry name" value="DapA-like"/>
</dbReference>
<evidence type="ECO:0000256" key="8">
    <source>
        <dbReference type="ARBA" id="ARBA00023154"/>
    </source>
</evidence>
<comment type="catalytic activity">
    <reaction evidence="11 12">
        <text>L-aspartate 4-semialdehyde + pyruvate = (2S,4S)-4-hydroxy-2,3,4,5-tetrahydrodipicolinate + H2O + H(+)</text>
        <dbReference type="Rhea" id="RHEA:34171"/>
        <dbReference type="ChEBI" id="CHEBI:15361"/>
        <dbReference type="ChEBI" id="CHEBI:15377"/>
        <dbReference type="ChEBI" id="CHEBI:15378"/>
        <dbReference type="ChEBI" id="CHEBI:67139"/>
        <dbReference type="ChEBI" id="CHEBI:537519"/>
        <dbReference type="EC" id="4.3.3.7"/>
    </reaction>
</comment>
<evidence type="ECO:0000256" key="5">
    <source>
        <dbReference type="ARBA" id="ARBA00022490"/>
    </source>
</evidence>
<dbReference type="Proteomes" id="UP001628193">
    <property type="component" value="Unassembled WGS sequence"/>
</dbReference>
<dbReference type="GO" id="GO:0008840">
    <property type="term" value="F:4-hydroxy-tetrahydrodipicolinate synthase activity"/>
    <property type="evidence" value="ECO:0007669"/>
    <property type="project" value="UniProtKB-EC"/>
</dbReference>
<evidence type="ECO:0000313" key="14">
    <source>
        <dbReference type="EMBL" id="GAB0055825.1"/>
    </source>
</evidence>
<feature type="active site" description="Schiff-base intermediate with substrate" evidence="12">
    <location>
        <position position="163"/>
    </location>
</feature>
<name>A0ABQ0C4K0_9PROT</name>
<evidence type="ECO:0000256" key="3">
    <source>
        <dbReference type="ARBA" id="ARBA00007592"/>
    </source>
</evidence>
<evidence type="ECO:0000256" key="9">
    <source>
        <dbReference type="ARBA" id="ARBA00023239"/>
    </source>
</evidence>
<evidence type="ECO:0000256" key="6">
    <source>
        <dbReference type="ARBA" id="ARBA00022605"/>
    </source>
</evidence>
<dbReference type="Pfam" id="PF00701">
    <property type="entry name" value="DHDPS"/>
    <property type="match status" value="1"/>
</dbReference>
<organism evidence="14 15">
    <name type="scientific">Candidatus Magnetaquiglobus chichijimensis</name>
    <dbReference type="NCBI Taxonomy" id="3141448"/>
    <lineage>
        <taxon>Bacteria</taxon>
        <taxon>Pseudomonadati</taxon>
        <taxon>Pseudomonadota</taxon>
        <taxon>Magnetococcia</taxon>
        <taxon>Magnetococcales</taxon>
        <taxon>Candidatus Magnetaquicoccaceae</taxon>
        <taxon>Candidatus Magnetaquiglobus</taxon>
    </lineage>
</organism>
<proteinExistence type="inferred from homology"/>
<feature type="site" description="Part of a proton relay during catalysis" evidence="12">
    <location>
        <position position="109"/>
    </location>
</feature>
<comment type="caution">
    <text evidence="12">Was originally thought to be a dihydrodipicolinate synthase (DHDPS), catalyzing the condensation of (S)-aspartate-beta-semialdehyde [(S)-ASA] and pyruvate to dihydrodipicolinate (DHDP). However, it was shown in E.coli that the product of the enzymatic reaction is not dihydrodipicolinate but in fact (4S)-4-hydroxy-2,3,4,5-tetrahydro-(2S)-dipicolinic acid (HTPA), and that the consecutive dehydration reaction leading to DHDP is not spontaneous but catalyzed by DapB.</text>
</comment>
<comment type="subunit">
    <text evidence="12">Homotetramer; dimer of dimers.</text>
</comment>
<evidence type="ECO:0000256" key="13">
    <source>
        <dbReference type="PIRNR" id="PIRNR001365"/>
    </source>
</evidence>
<comment type="caution">
    <text evidence="14">The sequence shown here is derived from an EMBL/GenBank/DDBJ whole genome shotgun (WGS) entry which is preliminary data.</text>
</comment>
<dbReference type="InterPro" id="IPR013785">
    <property type="entry name" value="Aldolase_TIM"/>
</dbReference>
<dbReference type="PROSITE" id="PS00665">
    <property type="entry name" value="DHDPS_1"/>
    <property type="match status" value="1"/>
</dbReference>
<evidence type="ECO:0000256" key="11">
    <source>
        <dbReference type="ARBA" id="ARBA00047836"/>
    </source>
</evidence>
<evidence type="ECO:0000313" key="15">
    <source>
        <dbReference type="Proteomes" id="UP001628193"/>
    </source>
</evidence>
<dbReference type="HAMAP" id="MF_00418">
    <property type="entry name" value="DapA"/>
    <property type="match status" value="1"/>
</dbReference>
<dbReference type="RefSeq" id="WP_420903537.1">
    <property type="nucleotide sequence ID" value="NZ_BAAFGK010000001.1"/>
</dbReference>
<comment type="pathway">
    <text evidence="2 12">Amino-acid biosynthesis; L-lysine biosynthesis via DAP pathway; (S)-tetrahydrodipicolinate from L-aspartate: step 3/4.</text>
</comment>
<keyword evidence="5 12" id="KW-0963">Cytoplasm</keyword>
<accession>A0ABQ0C4K0</accession>
<dbReference type="Gene3D" id="3.20.20.70">
    <property type="entry name" value="Aldolase class I"/>
    <property type="match status" value="1"/>
</dbReference>
<comment type="function">
    <text evidence="1 12">Catalyzes the condensation of (S)-aspartate-beta-semialdehyde [(S)-ASA] and pyruvate to 4-hydroxy-tetrahydrodipicolinate (HTPA).</text>
</comment>
<keyword evidence="10 12" id="KW-0704">Schiff base</keyword>
<dbReference type="SUPFAM" id="SSF51569">
    <property type="entry name" value="Aldolase"/>
    <property type="match status" value="1"/>
</dbReference>
<keyword evidence="7 12" id="KW-0220">Diaminopimelate biosynthesis</keyword>
<evidence type="ECO:0000256" key="4">
    <source>
        <dbReference type="ARBA" id="ARBA00012086"/>
    </source>
</evidence>
<comment type="similarity">
    <text evidence="3 12 13">Belongs to the DapA family.</text>
</comment>
<keyword evidence="8 12" id="KW-0457">Lysine biosynthesis</keyword>
<dbReference type="InterPro" id="IPR020625">
    <property type="entry name" value="Schiff_base-form_aldolases_AS"/>
</dbReference>
<feature type="binding site" evidence="12">
    <location>
        <position position="205"/>
    </location>
    <ligand>
        <name>pyruvate</name>
        <dbReference type="ChEBI" id="CHEBI:15361"/>
    </ligand>
</feature>
<dbReference type="NCBIfam" id="TIGR00674">
    <property type="entry name" value="dapA"/>
    <property type="match status" value="1"/>
</dbReference>
<comment type="subcellular location">
    <subcellularLocation>
        <location evidence="12">Cytoplasm</location>
    </subcellularLocation>
</comment>
<keyword evidence="15" id="KW-1185">Reference proteome</keyword>
<dbReference type="EC" id="4.3.3.7" evidence="4 12"/>
<evidence type="ECO:0000256" key="12">
    <source>
        <dbReference type="HAMAP-Rule" id="MF_00418"/>
    </source>
</evidence>
<evidence type="ECO:0000256" key="7">
    <source>
        <dbReference type="ARBA" id="ARBA00022915"/>
    </source>
</evidence>
<reference evidence="14 15" key="2">
    <citation type="submission" date="2024-09" db="EMBL/GenBank/DDBJ databases">
        <title>Draft genome sequence of Candidatus Magnetaquicoccaceae bacterium FCR-1.</title>
        <authorList>
            <person name="Shimoshige H."/>
            <person name="Shimamura S."/>
            <person name="Taoka A."/>
            <person name="Kobayashi H."/>
            <person name="Maekawa T."/>
        </authorList>
    </citation>
    <scope>NUCLEOTIDE SEQUENCE [LARGE SCALE GENOMIC DNA]</scope>
    <source>
        <strain evidence="14 15">FCR-1</strain>
    </source>
</reference>
<dbReference type="PANTHER" id="PTHR12128">
    <property type="entry name" value="DIHYDRODIPICOLINATE SYNTHASE"/>
    <property type="match status" value="1"/>
</dbReference>
<sequence length="296" mass="31374">MSNLFEGVFTALITPFKNNQIDGEAFRNLIEFQIANGVHGIVPCGTTGESATLSHEEHREVIRLAILAAAGRVKVIAGAGSNSTSESIELARHAQQAGADGALLITPYYNKPGQEGLYQHYRAIAESVQIPLVLYNVPGRTGVDLLPATVARLANMGSIVGLKEATGGMERASTIRRMCGNAITLFSGDDATFLPFLSIGGKGVISVTSNVAPAQMVAIWNAWQAGDAAKALEAHEFLLDLNQKLFCETNPIPVKAAAAMLGLCEPEIRLPLTWLAENNQAIVRATLVKMGLLAAA</sequence>
<gene>
    <name evidence="12 14" type="primary">dapA</name>
    <name evidence="14" type="ORF">SIID45300_00122</name>
</gene>